<dbReference type="GO" id="GO:0005886">
    <property type="term" value="C:plasma membrane"/>
    <property type="evidence" value="ECO:0007669"/>
    <property type="project" value="TreeGrafter"/>
</dbReference>
<gene>
    <name evidence="9" type="ORF">METZ01_LOCUS456267</name>
</gene>
<evidence type="ECO:0000256" key="3">
    <source>
        <dbReference type="ARBA" id="ARBA00022679"/>
    </source>
</evidence>
<feature type="transmembrane region" description="Helical" evidence="7">
    <location>
        <begin position="214"/>
        <end position="239"/>
    </location>
</feature>
<protein>
    <recommendedName>
        <fullName evidence="8">Glycosyltransferase 2-like domain-containing protein</fullName>
    </recommendedName>
</protein>
<dbReference type="InterPro" id="IPR029044">
    <property type="entry name" value="Nucleotide-diphossugar_trans"/>
</dbReference>
<dbReference type="InterPro" id="IPR001173">
    <property type="entry name" value="Glyco_trans_2-like"/>
</dbReference>
<evidence type="ECO:0000259" key="8">
    <source>
        <dbReference type="Pfam" id="PF00535"/>
    </source>
</evidence>
<feature type="domain" description="Glycosyltransferase 2-like" evidence="8">
    <location>
        <begin position="4"/>
        <end position="113"/>
    </location>
</feature>
<dbReference type="InterPro" id="IPR050256">
    <property type="entry name" value="Glycosyltransferase_2"/>
</dbReference>
<sequence>ELQKKYPITIVNLSRKFGIGSGILAGFATAKGDALIYMDSDLQDPPELIPNLISKFEEGADVIHTKRTKRLGEGIFKMSMTNIAYRLINLTSNISLPSQAGDFKLLSRRAIQHINNLKEYNPYVRGLTVWIGFKQETVDYVRNKRSGGKTKQKFFSGSLLAGPWAEFIRGVTGFSTGPLFFGIFVGILAIIFSFILIVYALIDKYYGNAVLGTTGVLIAISFFSGIILSTMGIIGVYIARIYEQIQGRPRYII</sequence>
<keyword evidence="6 7" id="KW-0472">Membrane</keyword>
<evidence type="ECO:0000313" key="9">
    <source>
        <dbReference type="EMBL" id="SVE03413.1"/>
    </source>
</evidence>
<reference evidence="9" key="1">
    <citation type="submission" date="2018-05" db="EMBL/GenBank/DDBJ databases">
        <authorList>
            <person name="Lanie J.A."/>
            <person name="Ng W.-L."/>
            <person name="Kazmierczak K.M."/>
            <person name="Andrzejewski T.M."/>
            <person name="Davidsen T.M."/>
            <person name="Wayne K.J."/>
            <person name="Tettelin H."/>
            <person name="Glass J.I."/>
            <person name="Rusch D."/>
            <person name="Podicherti R."/>
            <person name="Tsui H.-C.T."/>
            <person name="Winkler M.E."/>
        </authorList>
    </citation>
    <scope>NUCLEOTIDE SEQUENCE</scope>
</reference>
<dbReference type="EMBL" id="UINC01189638">
    <property type="protein sequence ID" value="SVE03413.1"/>
    <property type="molecule type" value="Genomic_DNA"/>
</dbReference>
<evidence type="ECO:0000256" key="4">
    <source>
        <dbReference type="ARBA" id="ARBA00022692"/>
    </source>
</evidence>
<feature type="non-terminal residue" evidence="9">
    <location>
        <position position="253"/>
    </location>
</feature>
<organism evidence="9">
    <name type="scientific">marine metagenome</name>
    <dbReference type="NCBI Taxonomy" id="408172"/>
    <lineage>
        <taxon>unclassified sequences</taxon>
        <taxon>metagenomes</taxon>
        <taxon>ecological metagenomes</taxon>
    </lineage>
</organism>
<keyword evidence="3" id="KW-0808">Transferase</keyword>
<evidence type="ECO:0000256" key="1">
    <source>
        <dbReference type="ARBA" id="ARBA00004141"/>
    </source>
</evidence>
<keyword evidence="2" id="KW-0328">Glycosyltransferase</keyword>
<name>A0A383A738_9ZZZZ</name>
<dbReference type="PANTHER" id="PTHR48090:SF1">
    <property type="entry name" value="PROPHAGE BACTOPRENOL GLUCOSYL TRANSFERASE HOMOLOG"/>
    <property type="match status" value="1"/>
</dbReference>
<dbReference type="PANTHER" id="PTHR48090">
    <property type="entry name" value="UNDECAPRENYL-PHOSPHATE 4-DEOXY-4-FORMAMIDO-L-ARABINOSE TRANSFERASE-RELATED"/>
    <property type="match status" value="1"/>
</dbReference>
<evidence type="ECO:0000256" key="6">
    <source>
        <dbReference type="ARBA" id="ARBA00023136"/>
    </source>
</evidence>
<dbReference type="AlphaFoldDB" id="A0A383A738"/>
<dbReference type="Gene3D" id="3.90.550.10">
    <property type="entry name" value="Spore Coat Polysaccharide Biosynthesis Protein SpsA, Chain A"/>
    <property type="match status" value="1"/>
</dbReference>
<evidence type="ECO:0000256" key="2">
    <source>
        <dbReference type="ARBA" id="ARBA00022676"/>
    </source>
</evidence>
<dbReference type="CDD" id="cd04187">
    <property type="entry name" value="DPM1_like_bac"/>
    <property type="match status" value="1"/>
</dbReference>
<feature type="non-terminal residue" evidence="9">
    <location>
        <position position="1"/>
    </location>
</feature>
<proteinExistence type="predicted"/>
<feature type="transmembrane region" description="Helical" evidence="7">
    <location>
        <begin position="179"/>
        <end position="202"/>
    </location>
</feature>
<evidence type="ECO:0000256" key="5">
    <source>
        <dbReference type="ARBA" id="ARBA00022989"/>
    </source>
</evidence>
<evidence type="ECO:0000256" key="7">
    <source>
        <dbReference type="SAM" id="Phobius"/>
    </source>
</evidence>
<comment type="subcellular location">
    <subcellularLocation>
        <location evidence="1">Membrane</location>
        <topology evidence="1">Multi-pass membrane protein</topology>
    </subcellularLocation>
</comment>
<keyword evidence="4 7" id="KW-0812">Transmembrane</keyword>
<keyword evidence="5 7" id="KW-1133">Transmembrane helix</keyword>
<accession>A0A383A738</accession>
<dbReference type="Pfam" id="PF00535">
    <property type="entry name" value="Glycos_transf_2"/>
    <property type="match status" value="1"/>
</dbReference>
<dbReference type="SUPFAM" id="SSF53448">
    <property type="entry name" value="Nucleotide-diphospho-sugar transferases"/>
    <property type="match status" value="1"/>
</dbReference>
<dbReference type="GO" id="GO:0016757">
    <property type="term" value="F:glycosyltransferase activity"/>
    <property type="evidence" value="ECO:0007669"/>
    <property type="project" value="UniProtKB-KW"/>
</dbReference>